<dbReference type="EMBL" id="BTSY01000002">
    <property type="protein sequence ID" value="GMT16728.1"/>
    <property type="molecule type" value="Genomic_DNA"/>
</dbReference>
<feature type="region of interest" description="Disordered" evidence="1">
    <location>
        <begin position="18"/>
        <end position="63"/>
    </location>
</feature>
<dbReference type="InterPro" id="IPR027417">
    <property type="entry name" value="P-loop_NTPase"/>
</dbReference>
<dbReference type="AlphaFoldDB" id="A0AAV5VBT8"/>
<dbReference type="Gene3D" id="3.40.50.300">
    <property type="entry name" value="P-loop containing nucleotide triphosphate hydrolases"/>
    <property type="match status" value="1"/>
</dbReference>
<dbReference type="Pfam" id="PF01926">
    <property type="entry name" value="MMR_HSR1"/>
    <property type="match status" value="1"/>
</dbReference>
<proteinExistence type="predicted"/>
<dbReference type="GO" id="GO:0005525">
    <property type="term" value="F:GTP binding"/>
    <property type="evidence" value="ECO:0007669"/>
    <property type="project" value="InterPro"/>
</dbReference>
<dbReference type="Proteomes" id="UP001432322">
    <property type="component" value="Unassembled WGS sequence"/>
</dbReference>
<reference evidence="3" key="1">
    <citation type="submission" date="2023-10" db="EMBL/GenBank/DDBJ databases">
        <title>Genome assembly of Pristionchus species.</title>
        <authorList>
            <person name="Yoshida K."/>
            <person name="Sommer R.J."/>
        </authorList>
    </citation>
    <scope>NUCLEOTIDE SEQUENCE</scope>
    <source>
        <strain evidence="3">RS5133</strain>
    </source>
</reference>
<dbReference type="CDD" id="cd01855">
    <property type="entry name" value="YqeH"/>
    <property type="match status" value="1"/>
</dbReference>
<feature type="compositionally biased region" description="Low complexity" evidence="1">
    <location>
        <begin position="52"/>
        <end position="63"/>
    </location>
</feature>
<accession>A0AAV5VBT8</accession>
<protein>
    <recommendedName>
        <fullName evidence="2">G domain-containing protein</fullName>
    </recommendedName>
</protein>
<feature type="domain" description="G" evidence="2">
    <location>
        <begin position="338"/>
        <end position="389"/>
    </location>
</feature>
<evidence type="ECO:0000256" key="1">
    <source>
        <dbReference type="SAM" id="MobiDB-lite"/>
    </source>
</evidence>
<dbReference type="SUPFAM" id="SSF52540">
    <property type="entry name" value="P-loop containing nucleoside triphosphate hydrolases"/>
    <property type="match status" value="1"/>
</dbReference>
<evidence type="ECO:0000259" key="2">
    <source>
        <dbReference type="Pfam" id="PF01926"/>
    </source>
</evidence>
<sequence>RANPAQFASVFDRRREEEEKLSRLREKKEEKTKKEEEAFPFRADEKIEESGESSSPSSSSFIDSSIPVSDQGFFISGNLYVDEYSAATISDLPEDEMTVASREVFGCEDAVETIDFQLPGQDLKDASGRSSSSSPLDEDGGIMGDEEAMDIRSERKCGGCGANYHCIDDALPGYLPPILFAREEKKAERGGGEASLCKRCHLIKNHHFLPNVNVCPVDYATMLSKLRGRQEVLILLVVDILDLPGSIHRALPEIIGKGKPMIVIANKVDLLPPDARCGYLKRFKQTVEREIASAGFADSFNILHTALVSAKTGYGIEDLITEIHMKWTNVRSSMRDDIFLVGCTNAGKSTLFNSLLQSDLCKVRAVDLVERATTSVWPGTTLSLLKFPVMRPSAYKLELRKRRLISHKAWVQKEAYARKKALQTTGDSNMAVLVEPVLNTYKEREDELQPVAVASLLDATREERDDGRRGRPWSLEDPVFAKGVWCYDTPGTVDEEQILDQLSLRELVNVVPNRLLRPRTVILSPGRSLLIGGLARLDFLQMEKKRPVWVTVFTNDALPLNVMETERTDEFMERNRGRAVLGAPIGDAARLSLLPPMEGRVIEVEQSEEMRRQRKEKDESLVGLADIVFSSIGWAMVSTHARKVSFSASLPGGRGLSVRDPPLLPYAALLRGARIPGSDFYKVNAPEFPVNLRRMEAEKNRRKFGVKRKERNRDE</sequence>
<evidence type="ECO:0000313" key="4">
    <source>
        <dbReference type="Proteomes" id="UP001432322"/>
    </source>
</evidence>
<comment type="caution">
    <text evidence="3">The sequence shown here is derived from an EMBL/GenBank/DDBJ whole genome shotgun (WGS) entry which is preliminary data.</text>
</comment>
<feature type="non-terminal residue" evidence="3">
    <location>
        <position position="1"/>
    </location>
</feature>
<feature type="compositionally biased region" description="Basic and acidic residues" evidence="1">
    <location>
        <begin position="18"/>
        <end position="49"/>
    </location>
</feature>
<evidence type="ECO:0000313" key="3">
    <source>
        <dbReference type="EMBL" id="GMT16728.1"/>
    </source>
</evidence>
<organism evidence="3 4">
    <name type="scientific">Pristionchus fissidentatus</name>
    <dbReference type="NCBI Taxonomy" id="1538716"/>
    <lineage>
        <taxon>Eukaryota</taxon>
        <taxon>Metazoa</taxon>
        <taxon>Ecdysozoa</taxon>
        <taxon>Nematoda</taxon>
        <taxon>Chromadorea</taxon>
        <taxon>Rhabditida</taxon>
        <taxon>Rhabditina</taxon>
        <taxon>Diplogasteromorpha</taxon>
        <taxon>Diplogasteroidea</taxon>
        <taxon>Neodiplogasteridae</taxon>
        <taxon>Pristionchus</taxon>
    </lineage>
</organism>
<keyword evidence="4" id="KW-1185">Reference proteome</keyword>
<feature type="region of interest" description="Disordered" evidence="1">
    <location>
        <begin position="118"/>
        <end position="143"/>
    </location>
</feature>
<gene>
    <name evidence="3" type="ORF">PFISCL1PPCAC_8025</name>
</gene>
<dbReference type="PANTHER" id="PTHR46406:SF1">
    <property type="entry name" value="NITRIC OXIDE-ASSOCIATED PROTEIN 1"/>
    <property type="match status" value="1"/>
</dbReference>
<name>A0AAV5VBT8_9BILA</name>
<dbReference type="InterPro" id="IPR006073">
    <property type="entry name" value="GTP-bd"/>
</dbReference>
<dbReference type="InterPro" id="IPR052807">
    <property type="entry name" value="Mito_transl_resp_regulator"/>
</dbReference>
<dbReference type="PANTHER" id="PTHR46406">
    <property type="entry name" value="NITRIC OXIDE-ASSOCIATED PROTEIN 1"/>
    <property type="match status" value="1"/>
</dbReference>